<dbReference type="PANTHER" id="PTHR47297">
    <property type="match status" value="1"/>
</dbReference>
<dbReference type="PANTHER" id="PTHR47297:SF2">
    <property type="entry name" value="OS02G0606800 PROTEIN"/>
    <property type="match status" value="1"/>
</dbReference>
<dbReference type="InterPro" id="IPR000868">
    <property type="entry name" value="Isochorismatase-like_dom"/>
</dbReference>
<proteinExistence type="predicted"/>
<evidence type="ECO:0000313" key="3">
    <source>
        <dbReference type="Proteomes" id="UP000632154"/>
    </source>
</evidence>
<sequence>MTQPVQSHLDEVSRWLAERPVLDLGSTDLASVAVVAVDILNGFAREGALASPRVEGIIGPSARLIAQGLEAGLPAAHIGMMADAHPADAEEFRAYPPHCVQGTSEAEWVTELLDLPAAGKFSYFYKNSIASHHTPELERWLESTAPQTLIVIGDVTDLCLYSLGLHLLTRSQHRGLGQRIVLPANCAQTWDAPDHPADLYHSLFLYQLARTGAEVVSEVRWPVAQSG</sequence>
<dbReference type="Gene3D" id="3.40.50.850">
    <property type="entry name" value="Isochorismatase-like"/>
    <property type="match status" value="1"/>
</dbReference>
<dbReference type="InterPro" id="IPR036380">
    <property type="entry name" value="Isochorismatase-like_sf"/>
</dbReference>
<dbReference type="RefSeq" id="WP_189643293.1">
    <property type="nucleotide sequence ID" value="NZ_BNAL01000021.1"/>
</dbReference>
<dbReference type="Pfam" id="PF00857">
    <property type="entry name" value="Isochorismatase"/>
    <property type="match status" value="1"/>
</dbReference>
<dbReference type="InterPro" id="IPR044717">
    <property type="entry name" value="NIC1"/>
</dbReference>
<organism evidence="2 3">
    <name type="scientific">Deinococcus piscis</name>
    <dbReference type="NCBI Taxonomy" id="394230"/>
    <lineage>
        <taxon>Bacteria</taxon>
        <taxon>Thermotogati</taxon>
        <taxon>Deinococcota</taxon>
        <taxon>Deinococci</taxon>
        <taxon>Deinococcales</taxon>
        <taxon>Deinococcaceae</taxon>
        <taxon>Deinococcus</taxon>
    </lineage>
</organism>
<dbReference type="Proteomes" id="UP000632154">
    <property type="component" value="Unassembled WGS sequence"/>
</dbReference>
<accession>A0ABQ3K7E8</accession>
<dbReference type="EMBL" id="BNAL01000021">
    <property type="protein sequence ID" value="GHG05276.1"/>
    <property type="molecule type" value="Genomic_DNA"/>
</dbReference>
<dbReference type="SUPFAM" id="SSF52499">
    <property type="entry name" value="Isochorismatase-like hydrolases"/>
    <property type="match status" value="1"/>
</dbReference>
<evidence type="ECO:0000313" key="2">
    <source>
        <dbReference type="EMBL" id="GHG05276.1"/>
    </source>
</evidence>
<reference evidence="3" key="1">
    <citation type="journal article" date="2019" name="Int. J. Syst. Evol. Microbiol.">
        <title>The Global Catalogue of Microorganisms (GCM) 10K type strain sequencing project: providing services to taxonomists for standard genome sequencing and annotation.</title>
        <authorList>
            <consortium name="The Broad Institute Genomics Platform"/>
            <consortium name="The Broad Institute Genome Sequencing Center for Infectious Disease"/>
            <person name="Wu L."/>
            <person name="Ma J."/>
        </authorList>
    </citation>
    <scope>NUCLEOTIDE SEQUENCE [LARGE SCALE GENOMIC DNA]</scope>
    <source>
        <strain evidence="3">CGMCC 1.18439</strain>
    </source>
</reference>
<protein>
    <submittedName>
        <fullName evidence="2">Nicotinamidase</fullName>
    </submittedName>
</protein>
<keyword evidence="3" id="KW-1185">Reference proteome</keyword>
<gene>
    <name evidence="2" type="ORF">GCM10017783_17280</name>
</gene>
<comment type="caution">
    <text evidence="2">The sequence shown here is derived from an EMBL/GenBank/DDBJ whole genome shotgun (WGS) entry which is preliminary data.</text>
</comment>
<feature type="domain" description="Isochorismatase-like" evidence="1">
    <location>
        <begin position="33"/>
        <end position="197"/>
    </location>
</feature>
<name>A0ABQ3K7E8_9DEIO</name>
<evidence type="ECO:0000259" key="1">
    <source>
        <dbReference type="Pfam" id="PF00857"/>
    </source>
</evidence>